<dbReference type="EMBL" id="KN831949">
    <property type="protein sequence ID" value="KIO11458.1"/>
    <property type="molecule type" value="Genomic_DNA"/>
</dbReference>
<dbReference type="STRING" id="870435.A0A0C3JQL5"/>
<proteinExistence type="predicted"/>
<gene>
    <name evidence="2" type="ORF">M404DRAFT_964419</name>
</gene>
<feature type="region of interest" description="Disordered" evidence="1">
    <location>
        <begin position="893"/>
        <end position="916"/>
    </location>
</feature>
<evidence type="ECO:0000313" key="2">
    <source>
        <dbReference type="EMBL" id="KIO11458.1"/>
    </source>
</evidence>
<dbReference type="InParanoid" id="A0A0C3JQL5"/>
<feature type="compositionally biased region" description="Polar residues" evidence="1">
    <location>
        <begin position="296"/>
        <end position="312"/>
    </location>
</feature>
<protein>
    <submittedName>
        <fullName evidence="2">Uncharacterized protein</fullName>
    </submittedName>
</protein>
<feature type="non-terminal residue" evidence="2">
    <location>
        <position position="1"/>
    </location>
</feature>
<evidence type="ECO:0000313" key="3">
    <source>
        <dbReference type="Proteomes" id="UP000054217"/>
    </source>
</evidence>
<dbReference type="HOGENOM" id="CLU_004591_2_1_1"/>
<evidence type="ECO:0000256" key="1">
    <source>
        <dbReference type="SAM" id="MobiDB-lite"/>
    </source>
</evidence>
<reference evidence="3" key="2">
    <citation type="submission" date="2015-01" db="EMBL/GenBank/DDBJ databases">
        <title>Evolutionary Origins and Diversification of the Mycorrhizal Mutualists.</title>
        <authorList>
            <consortium name="DOE Joint Genome Institute"/>
            <consortium name="Mycorrhizal Genomics Consortium"/>
            <person name="Kohler A."/>
            <person name="Kuo A."/>
            <person name="Nagy L.G."/>
            <person name="Floudas D."/>
            <person name="Copeland A."/>
            <person name="Barry K.W."/>
            <person name="Cichocki N."/>
            <person name="Veneault-Fourrey C."/>
            <person name="LaButti K."/>
            <person name="Lindquist E.A."/>
            <person name="Lipzen A."/>
            <person name="Lundell T."/>
            <person name="Morin E."/>
            <person name="Murat C."/>
            <person name="Riley R."/>
            <person name="Ohm R."/>
            <person name="Sun H."/>
            <person name="Tunlid A."/>
            <person name="Henrissat B."/>
            <person name="Grigoriev I.V."/>
            <person name="Hibbett D.S."/>
            <person name="Martin F."/>
        </authorList>
    </citation>
    <scope>NUCLEOTIDE SEQUENCE [LARGE SCALE GENOMIC DNA]</scope>
    <source>
        <strain evidence="3">Marx 270</strain>
    </source>
</reference>
<dbReference type="Proteomes" id="UP000054217">
    <property type="component" value="Unassembled WGS sequence"/>
</dbReference>
<dbReference type="PANTHER" id="PTHR31912:SF34">
    <property type="entry name" value="NOTOCHORD-RELATED PROTEIN"/>
    <property type="match status" value="1"/>
</dbReference>
<keyword evidence="3" id="KW-1185">Reference proteome</keyword>
<organism evidence="2 3">
    <name type="scientific">Pisolithus tinctorius Marx 270</name>
    <dbReference type="NCBI Taxonomy" id="870435"/>
    <lineage>
        <taxon>Eukaryota</taxon>
        <taxon>Fungi</taxon>
        <taxon>Dikarya</taxon>
        <taxon>Basidiomycota</taxon>
        <taxon>Agaricomycotina</taxon>
        <taxon>Agaricomycetes</taxon>
        <taxon>Agaricomycetidae</taxon>
        <taxon>Boletales</taxon>
        <taxon>Sclerodermatineae</taxon>
        <taxon>Pisolithaceae</taxon>
        <taxon>Pisolithus</taxon>
    </lineage>
</organism>
<dbReference type="OrthoDB" id="2506088at2759"/>
<feature type="compositionally biased region" description="Polar residues" evidence="1">
    <location>
        <begin position="896"/>
        <end position="905"/>
    </location>
</feature>
<name>A0A0C3JQL5_PISTI</name>
<dbReference type="AlphaFoldDB" id="A0A0C3JQL5"/>
<reference evidence="2 3" key="1">
    <citation type="submission" date="2014-04" db="EMBL/GenBank/DDBJ databases">
        <authorList>
            <consortium name="DOE Joint Genome Institute"/>
            <person name="Kuo A."/>
            <person name="Kohler A."/>
            <person name="Costa M.D."/>
            <person name="Nagy L.G."/>
            <person name="Floudas D."/>
            <person name="Copeland A."/>
            <person name="Barry K.W."/>
            <person name="Cichocki N."/>
            <person name="Veneault-Fourrey C."/>
            <person name="LaButti K."/>
            <person name="Lindquist E.A."/>
            <person name="Lipzen A."/>
            <person name="Lundell T."/>
            <person name="Morin E."/>
            <person name="Murat C."/>
            <person name="Sun H."/>
            <person name="Tunlid A."/>
            <person name="Henrissat B."/>
            <person name="Grigoriev I.V."/>
            <person name="Hibbett D.S."/>
            <person name="Martin F."/>
            <person name="Nordberg H.P."/>
            <person name="Cantor M.N."/>
            <person name="Hua S.X."/>
        </authorList>
    </citation>
    <scope>NUCLEOTIDE SEQUENCE [LARGE SCALE GENOMIC DNA]</scope>
    <source>
        <strain evidence="2 3">Marx 270</strain>
    </source>
</reference>
<dbReference type="PANTHER" id="PTHR31912">
    <property type="entry name" value="IP13529P"/>
    <property type="match status" value="1"/>
</dbReference>
<feature type="region of interest" description="Disordered" evidence="1">
    <location>
        <begin position="291"/>
        <end position="314"/>
    </location>
</feature>
<sequence length="968" mass="108130">GGRLDQPWQAARWLHEIDPSLATPMLRKGRQDFYVFEPTKLIDGTIVIPERWYTKISRRESDPEFWARVWRTQPVGNSRTHGYVVHAYDTVEVPASDLLLSFPHLLQTRQTDGLPDPRNIIGAYILGAGVSPWSFTDPTVGNRWCTQSRGHRVITYMMWLYCDDTSGNMSKKWNKHNSFLFTAAGLPRAMVHQESNIHFLATSNIAPPLEMLDGIVDQLSNAQTHGIWAWDVQASEMILVIPAVLAMLGDNPMQSELACHVGLQGKFFCRNCWVKGADSGPNQVGREAVADHNDTHSLGNRSNVTESENGSAQEEVALHTKKGRRTETMQDLVDRARRFLVMNPPRTREETMAKLHTMFQDVSSGMGKTRYAKMKMETGIKDTFMDVFVDRILKHVKGIRAGTDKYFEAVNAVTQGRDAHAFMSPVWRIKDRYSLTSGLDPHQDTPVEVLHVILLGFVKYFWRDAISRLNDLQKAELQVRLSSFDVSALGIPPLARRTLVQYSGSLTGRDFRAISQAALFVLYDLVPVECYQTFIALSMLVPLVWQPCIEDLEVHLATLQVAIDHFLNCTVRWTPRWFNKPKFHIIQHLPDHIRRFGPAILFATEGFESYNAVIRDHSIHSNRQAPSRDIARGMARCNRIRHFLSGGKFMTHSSLATRLPYSDNACDWLVAGSGVQSLINVDVPSIQNVIADFFRFIDTSITGSCLHDKSRPKPLERTSTALHVPHALPHATRRLYQNCSSVAASNGEMCNLDSFVLAEEPRSVDGALPIIGRLCEILQIFTGASDVYQLPRIQPSGWAVLPATGLLCGVNVQHNCAAHKCTGSSTAPVYEEREKTSKTQQRIEHVSPSDLVLNTTQMHDAIHVQCFCIPPPPLERDWAIHTGTAAELEAQKIKSQKTSKGNTRSRGVPTTVIPSLPGQPSSMFTVPARFISSTSAVSVPPSQPSNASAAPAHFINIFHHTGQDTAGR</sequence>
<accession>A0A0C3JQL5</accession>